<dbReference type="OrthoDB" id="8565708at2"/>
<dbReference type="Proteomes" id="UP000198620">
    <property type="component" value="Unassembled WGS sequence"/>
</dbReference>
<dbReference type="EMBL" id="FOBH01000003">
    <property type="protein sequence ID" value="SEK84057.1"/>
    <property type="molecule type" value="Genomic_DNA"/>
</dbReference>
<name>A0A1H7KDN6_9PROT</name>
<feature type="signal peptide" evidence="2">
    <location>
        <begin position="1"/>
        <end position="29"/>
    </location>
</feature>
<evidence type="ECO:0000313" key="3">
    <source>
        <dbReference type="EMBL" id="SEK84057.1"/>
    </source>
</evidence>
<protein>
    <submittedName>
        <fullName evidence="3">Uncharacterized protein</fullName>
    </submittedName>
</protein>
<dbReference type="RefSeq" id="WP_090828034.1">
    <property type="nucleotide sequence ID" value="NZ_FOBH01000003.1"/>
</dbReference>
<keyword evidence="2" id="KW-0732">Signal</keyword>
<accession>A0A1H7KDN6</accession>
<sequence length="110" mass="11997">MKSSIVKAKSLVLASTLVFTMTSAGLVHAGGAGERDIPDEISPTDVGVRDTDGRNTDRSIKERLHMKEGKSSTSTSTKKRDNSRYSTDGIERYEEDKGSSGTGPKREDRY</sequence>
<feature type="chain" id="PRO_5011708786" evidence="2">
    <location>
        <begin position="30"/>
        <end position="110"/>
    </location>
</feature>
<dbReference type="AlphaFoldDB" id="A0A1H7KDN6"/>
<evidence type="ECO:0000256" key="2">
    <source>
        <dbReference type="SAM" id="SignalP"/>
    </source>
</evidence>
<evidence type="ECO:0000313" key="4">
    <source>
        <dbReference type="Proteomes" id="UP000198620"/>
    </source>
</evidence>
<reference evidence="3 4" key="1">
    <citation type="submission" date="2016-10" db="EMBL/GenBank/DDBJ databases">
        <authorList>
            <person name="de Groot N.N."/>
        </authorList>
    </citation>
    <scope>NUCLEOTIDE SEQUENCE [LARGE SCALE GENOMIC DNA]</scope>
    <source>
        <strain evidence="3 4">Nv1</strain>
    </source>
</reference>
<keyword evidence="4" id="KW-1185">Reference proteome</keyword>
<evidence type="ECO:0000256" key="1">
    <source>
        <dbReference type="SAM" id="MobiDB-lite"/>
    </source>
</evidence>
<gene>
    <name evidence="3" type="ORF">SAMN05216387_103169</name>
</gene>
<feature type="region of interest" description="Disordered" evidence="1">
    <location>
        <begin position="29"/>
        <end position="110"/>
    </location>
</feature>
<feature type="compositionally biased region" description="Basic and acidic residues" evidence="1">
    <location>
        <begin position="78"/>
        <end position="110"/>
    </location>
</feature>
<feature type="compositionally biased region" description="Basic and acidic residues" evidence="1">
    <location>
        <begin position="47"/>
        <end position="70"/>
    </location>
</feature>
<proteinExistence type="predicted"/>
<organism evidence="3 4">
    <name type="scientific">Nitrosovibrio tenuis</name>
    <dbReference type="NCBI Taxonomy" id="1233"/>
    <lineage>
        <taxon>Bacteria</taxon>
        <taxon>Pseudomonadati</taxon>
        <taxon>Pseudomonadota</taxon>
        <taxon>Betaproteobacteria</taxon>
        <taxon>Nitrosomonadales</taxon>
        <taxon>Nitrosomonadaceae</taxon>
        <taxon>Nitrosovibrio</taxon>
    </lineage>
</organism>